<comment type="caution">
    <text evidence="1">The sequence shown here is derived from an EMBL/GenBank/DDBJ whole genome shotgun (WGS) entry which is preliminary data.</text>
</comment>
<accession>A0A9X2GF20</accession>
<protein>
    <submittedName>
        <fullName evidence="1">Uncharacterized protein</fullName>
    </submittedName>
</protein>
<evidence type="ECO:0000313" key="2">
    <source>
        <dbReference type="Proteomes" id="UP001139648"/>
    </source>
</evidence>
<evidence type="ECO:0000313" key="1">
    <source>
        <dbReference type="EMBL" id="MCP2353478.1"/>
    </source>
</evidence>
<proteinExistence type="predicted"/>
<keyword evidence="2" id="KW-1185">Reference proteome</keyword>
<sequence>MRDPAWRQAGDDVDGDDGGLAGVVVGVMVGAPAFDLDGLGGVGKGMCSLTGQIFMRRISRRPVPLSSVRSFRMVSPVTHETGIEPVQFCVRYCDLEL</sequence>
<gene>
    <name evidence="1" type="ORF">HD597_000498</name>
</gene>
<dbReference type="AlphaFoldDB" id="A0A9X2GF20"/>
<dbReference type="EMBL" id="JAMZEB010000001">
    <property type="protein sequence ID" value="MCP2353478.1"/>
    <property type="molecule type" value="Genomic_DNA"/>
</dbReference>
<organism evidence="1 2">
    <name type="scientific">Nonomuraea thailandensis</name>
    <dbReference type="NCBI Taxonomy" id="1188745"/>
    <lineage>
        <taxon>Bacteria</taxon>
        <taxon>Bacillati</taxon>
        <taxon>Actinomycetota</taxon>
        <taxon>Actinomycetes</taxon>
        <taxon>Streptosporangiales</taxon>
        <taxon>Streptosporangiaceae</taxon>
        <taxon>Nonomuraea</taxon>
    </lineage>
</organism>
<name>A0A9X2GF20_9ACTN</name>
<dbReference type="RefSeq" id="WP_253740034.1">
    <property type="nucleotide sequence ID" value="NZ_BAABKA010000020.1"/>
</dbReference>
<reference evidence="1" key="1">
    <citation type="submission" date="2022-06" db="EMBL/GenBank/DDBJ databases">
        <title>Sequencing the genomes of 1000 actinobacteria strains.</title>
        <authorList>
            <person name="Klenk H.-P."/>
        </authorList>
    </citation>
    <scope>NUCLEOTIDE SEQUENCE</scope>
    <source>
        <strain evidence="1">DSM 46694</strain>
    </source>
</reference>
<dbReference type="Proteomes" id="UP001139648">
    <property type="component" value="Unassembled WGS sequence"/>
</dbReference>